<comment type="caution">
    <text evidence="1">The sequence shown here is derived from an EMBL/GenBank/DDBJ whole genome shotgun (WGS) entry which is preliminary data.</text>
</comment>
<accession>A0A0L8A4K7</accession>
<name>A0A0L8A4K7_9GAMM</name>
<protein>
    <submittedName>
        <fullName evidence="1">Uncharacterized protein</fullName>
    </submittedName>
</protein>
<sequence>MAEHSDERLIRSPTVPSRMTFNVRFRTRDTGSTARVYPGVDDRIAASQTNRLEILRHNLGRNTKYLIVISSLSSITPITYLSALSIKRPEHCDTPHQCGSNGIIEVMKAINKLISYRKIHFFKPVKHRMAENTIGQEKLVCERAIQKLVNVGELLLVVSYFSVDLNKHQGLLSPFARFLSLLLIGSKLHRSVAGVVSCDSQAISEYAQYDRGNYCTNRTNRRNRIPPHHTVSDTQLFAAENTTPSTHFMSSLLSARHSATASRQSEAAHG</sequence>
<organism evidence="1 2">
    <name type="scientific">Stenotrophomonas geniculata N1</name>
    <dbReference type="NCBI Taxonomy" id="1167641"/>
    <lineage>
        <taxon>Bacteria</taxon>
        <taxon>Pseudomonadati</taxon>
        <taxon>Pseudomonadota</taxon>
        <taxon>Gammaproteobacteria</taxon>
        <taxon>Lysobacterales</taxon>
        <taxon>Lysobacteraceae</taxon>
        <taxon>Stenotrophomonas</taxon>
    </lineage>
</organism>
<proteinExistence type="predicted"/>
<gene>
    <name evidence="1" type="ORF">W7K_21175</name>
</gene>
<evidence type="ECO:0000313" key="2">
    <source>
        <dbReference type="Proteomes" id="UP000036890"/>
    </source>
</evidence>
<evidence type="ECO:0000313" key="1">
    <source>
        <dbReference type="EMBL" id="KOE97270.1"/>
    </source>
</evidence>
<reference evidence="1 2" key="1">
    <citation type="journal article" date="2012" name="J. Bacteriol.">
        <title>Genome sequence of a novel nicotine-degrading strain, Pseudomonas geniculata N1.</title>
        <authorList>
            <person name="Tang H."/>
            <person name="Yu H."/>
            <person name="Tai C."/>
            <person name="Huang K."/>
            <person name="Liu Y."/>
            <person name="Wang L."/>
            <person name="Yao Y."/>
            <person name="Wu G."/>
            <person name="Xu P."/>
        </authorList>
    </citation>
    <scope>NUCLEOTIDE SEQUENCE [LARGE SCALE GENOMIC DNA]</scope>
    <source>
        <strain evidence="1 2">N1</strain>
    </source>
</reference>
<dbReference type="Proteomes" id="UP000036890">
    <property type="component" value="Unassembled WGS sequence"/>
</dbReference>
<dbReference type="EMBL" id="AJLO02000047">
    <property type="protein sequence ID" value="KOE97270.1"/>
    <property type="molecule type" value="Genomic_DNA"/>
</dbReference>
<dbReference type="AlphaFoldDB" id="A0A0L8A4K7"/>